<evidence type="ECO:0000313" key="4">
    <source>
        <dbReference type="EMBL" id="OGY46662.1"/>
    </source>
</evidence>
<dbReference type="Proteomes" id="UP000178432">
    <property type="component" value="Unassembled WGS sequence"/>
</dbReference>
<gene>
    <name evidence="4" type="ORF">A2663_02590</name>
</gene>
<keyword evidence="2" id="KW-1133">Transmembrane helix</keyword>
<name>A0A1G1Y2Z3_9BACT</name>
<sequence>MENNIIKEIKEIKKEVSPRPEWVKQSRALLLKEIAADSRPATLGIFDYSRFISQLFRQYAFEPAVVMLLIFATFLGSSLTLNAAFYSLPGAPLYRVKIALEKTQLALIPGEKEKIELKIEFAQKRFEELNKIARQTDVAPEEKTQQIKEAVAEFKTNVAAISTHLNKIKETIKQLDENKTVGQDKDQTVMMAISASAKTEELIKSIDQTIESLSETEKAEVQEIVSNVIKSAQEAGQSAQELKDQLSAEGEIKGAATSTDQAVETPVQSAGTTTDNTTQD</sequence>
<dbReference type="EMBL" id="MHIF01000057">
    <property type="protein sequence ID" value="OGY46662.1"/>
    <property type="molecule type" value="Genomic_DNA"/>
</dbReference>
<feature type="compositionally biased region" description="Basic and acidic residues" evidence="1">
    <location>
        <begin position="241"/>
        <end position="252"/>
    </location>
</feature>
<evidence type="ECO:0000256" key="2">
    <source>
        <dbReference type="SAM" id="Phobius"/>
    </source>
</evidence>
<proteinExistence type="predicted"/>
<dbReference type="Pfam" id="PF18915">
    <property type="entry name" value="DUF5667"/>
    <property type="match status" value="1"/>
</dbReference>
<feature type="domain" description="DUF5667" evidence="3">
    <location>
        <begin position="88"/>
        <end position="176"/>
    </location>
</feature>
<evidence type="ECO:0000259" key="3">
    <source>
        <dbReference type="Pfam" id="PF18915"/>
    </source>
</evidence>
<keyword evidence="2" id="KW-0812">Transmembrane</keyword>
<feature type="region of interest" description="Disordered" evidence="1">
    <location>
        <begin position="235"/>
        <end position="280"/>
    </location>
</feature>
<dbReference type="InterPro" id="IPR043725">
    <property type="entry name" value="DUF5667"/>
</dbReference>
<feature type="compositionally biased region" description="Polar residues" evidence="1">
    <location>
        <begin position="256"/>
        <end position="280"/>
    </location>
</feature>
<keyword evidence="2" id="KW-0472">Membrane</keyword>
<comment type="caution">
    <text evidence="4">The sequence shown here is derived from an EMBL/GenBank/DDBJ whole genome shotgun (WGS) entry which is preliminary data.</text>
</comment>
<reference evidence="4 5" key="1">
    <citation type="journal article" date="2016" name="Nat. Commun.">
        <title>Thousands of microbial genomes shed light on interconnected biogeochemical processes in an aquifer system.</title>
        <authorList>
            <person name="Anantharaman K."/>
            <person name="Brown C.T."/>
            <person name="Hug L.A."/>
            <person name="Sharon I."/>
            <person name="Castelle C.J."/>
            <person name="Probst A.J."/>
            <person name="Thomas B.C."/>
            <person name="Singh A."/>
            <person name="Wilkins M.J."/>
            <person name="Karaoz U."/>
            <person name="Brodie E.L."/>
            <person name="Williams K.H."/>
            <person name="Hubbard S.S."/>
            <person name="Banfield J.F."/>
        </authorList>
    </citation>
    <scope>NUCLEOTIDE SEQUENCE [LARGE SCALE GENOMIC DNA]</scope>
</reference>
<dbReference type="AlphaFoldDB" id="A0A1G1Y2Z3"/>
<evidence type="ECO:0000313" key="5">
    <source>
        <dbReference type="Proteomes" id="UP000178432"/>
    </source>
</evidence>
<accession>A0A1G1Y2Z3</accession>
<protein>
    <recommendedName>
        <fullName evidence="3">DUF5667 domain-containing protein</fullName>
    </recommendedName>
</protein>
<evidence type="ECO:0000256" key="1">
    <source>
        <dbReference type="SAM" id="MobiDB-lite"/>
    </source>
</evidence>
<feature type="transmembrane region" description="Helical" evidence="2">
    <location>
        <begin position="64"/>
        <end position="88"/>
    </location>
</feature>
<organism evidence="4 5">
    <name type="scientific">Candidatus Buchananbacteria bacterium RIFCSPHIGHO2_01_FULL_46_12</name>
    <dbReference type="NCBI Taxonomy" id="1797536"/>
    <lineage>
        <taxon>Bacteria</taxon>
        <taxon>Candidatus Buchananiibacteriota</taxon>
    </lineage>
</organism>